<proteinExistence type="predicted"/>
<dbReference type="InterPro" id="IPR011330">
    <property type="entry name" value="Glyco_hydro/deAcase_b/a-brl"/>
</dbReference>
<evidence type="ECO:0000313" key="1">
    <source>
        <dbReference type="EMBL" id="AJQ26641.1"/>
    </source>
</evidence>
<dbReference type="RefSeq" id="WP_007956944.1">
    <property type="nucleotide sequence ID" value="NZ_CP010978.1"/>
</dbReference>
<reference evidence="2" key="2">
    <citation type="submission" date="2015-02" db="EMBL/GenBank/DDBJ databases">
        <title>Complete Genome Sequence of Pelosinus fermentans JBW45.</title>
        <authorList>
            <person name="De Leon K.B."/>
            <person name="Utturkar S.M."/>
            <person name="Camilleri L.B."/>
            <person name="Arkin A.P."/>
            <person name="Fields M.W."/>
            <person name="Brown S.D."/>
            <person name="Wall J.D."/>
        </authorList>
    </citation>
    <scope>NUCLEOTIDE SEQUENCE [LARGE SCALE GENOMIC DNA]</scope>
    <source>
        <strain evidence="2">JBW45</strain>
    </source>
</reference>
<dbReference type="KEGG" id="pft:JBW_01289"/>
<accession>I8TUU5</accession>
<dbReference type="SUPFAM" id="SSF88713">
    <property type="entry name" value="Glycoside hydrolase/deacetylase"/>
    <property type="match status" value="1"/>
</dbReference>
<name>I8TUU5_9FIRM</name>
<dbReference type="Proteomes" id="UP000005361">
    <property type="component" value="Chromosome"/>
</dbReference>
<dbReference type="GO" id="GO:0005975">
    <property type="term" value="P:carbohydrate metabolic process"/>
    <property type="evidence" value="ECO:0007669"/>
    <property type="project" value="InterPro"/>
</dbReference>
<gene>
    <name evidence="1" type="ORF">JBW_01289</name>
</gene>
<dbReference type="STRING" id="1192197.JBW_01289"/>
<organism evidence="1 2">
    <name type="scientific">Pelosinus fermentans JBW45</name>
    <dbReference type="NCBI Taxonomy" id="1192197"/>
    <lineage>
        <taxon>Bacteria</taxon>
        <taxon>Bacillati</taxon>
        <taxon>Bacillota</taxon>
        <taxon>Negativicutes</taxon>
        <taxon>Selenomonadales</taxon>
        <taxon>Sporomusaceae</taxon>
        <taxon>Pelosinus</taxon>
    </lineage>
</organism>
<dbReference type="AlphaFoldDB" id="I8TUU5"/>
<sequence>MEICRGIPSTTPEALWFIIESLESRGYEFVTVTELLQYYEEK</sequence>
<reference evidence="1 2" key="1">
    <citation type="journal article" date="2015" name="Genome Announc.">
        <title>Complete Genome Sequence of Pelosinus fermentans JBW45, a Member of a Remarkably Competitive Group of Negativicutes in the Firmicutes Phylum.</title>
        <authorList>
            <person name="De Leon K.B."/>
            <person name="Utturkar S.M."/>
            <person name="Camilleri L.B."/>
            <person name="Elias D.A."/>
            <person name="Arkin A.P."/>
            <person name="Fields M.W."/>
            <person name="Brown S.D."/>
            <person name="Wall J.D."/>
        </authorList>
    </citation>
    <scope>NUCLEOTIDE SEQUENCE [LARGE SCALE GENOMIC DNA]</scope>
    <source>
        <strain evidence="1 2">JBW45</strain>
    </source>
</reference>
<protein>
    <submittedName>
        <fullName evidence="1">Uncharacterized protein</fullName>
    </submittedName>
</protein>
<dbReference type="EMBL" id="CP010978">
    <property type="protein sequence ID" value="AJQ26641.1"/>
    <property type="molecule type" value="Genomic_DNA"/>
</dbReference>
<dbReference type="HOGENOM" id="CLU_3255423_0_0_9"/>
<evidence type="ECO:0000313" key="2">
    <source>
        <dbReference type="Proteomes" id="UP000005361"/>
    </source>
</evidence>